<reference evidence="2 3" key="1">
    <citation type="submission" date="2012-11" db="EMBL/GenBank/DDBJ databases">
        <authorList>
            <person name="Huguet-Tapia J.C."/>
            <person name="Durkin A.S."/>
            <person name="Pettis G.S."/>
            <person name="Badger J.H."/>
        </authorList>
    </citation>
    <scope>NUCLEOTIDE SEQUENCE [LARGE SCALE GENOMIC DNA]</scope>
    <source>
        <strain evidence="2 3">91-03</strain>
    </source>
</reference>
<evidence type="ECO:0000256" key="1">
    <source>
        <dbReference type="SAM" id="MobiDB-lite"/>
    </source>
</evidence>
<feature type="compositionally biased region" description="Gly residues" evidence="1">
    <location>
        <begin position="1"/>
        <end position="11"/>
    </location>
</feature>
<name>L1L3U5_9ACTN</name>
<comment type="caution">
    <text evidence="2">The sequence shown here is derived from an EMBL/GenBank/DDBJ whole genome shotgun (WGS) entry which is preliminary data.</text>
</comment>
<proteinExistence type="predicted"/>
<evidence type="ECO:0000313" key="2">
    <source>
        <dbReference type="EMBL" id="EKX67365.1"/>
    </source>
</evidence>
<keyword evidence="3" id="KW-1185">Reference proteome</keyword>
<protein>
    <submittedName>
        <fullName evidence="2">Uncharacterized protein</fullName>
    </submittedName>
</protein>
<dbReference type="AlphaFoldDB" id="L1L3U5"/>
<organism evidence="2 3">
    <name type="scientific">Streptomyces ipomoeae 91-03</name>
    <dbReference type="NCBI Taxonomy" id="698759"/>
    <lineage>
        <taxon>Bacteria</taxon>
        <taxon>Bacillati</taxon>
        <taxon>Actinomycetota</taxon>
        <taxon>Actinomycetes</taxon>
        <taxon>Kitasatosporales</taxon>
        <taxon>Streptomycetaceae</taxon>
        <taxon>Streptomyces</taxon>
    </lineage>
</organism>
<evidence type="ECO:0000313" key="3">
    <source>
        <dbReference type="Proteomes" id="UP000010411"/>
    </source>
</evidence>
<feature type="region of interest" description="Disordered" evidence="1">
    <location>
        <begin position="1"/>
        <end position="46"/>
    </location>
</feature>
<dbReference type="EMBL" id="AEJC01000154">
    <property type="protein sequence ID" value="EKX67365.1"/>
    <property type="molecule type" value="Genomic_DNA"/>
</dbReference>
<accession>L1L3U5</accession>
<gene>
    <name evidence="2" type="ORF">STRIP9103_07954</name>
</gene>
<dbReference type="Proteomes" id="UP000010411">
    <property type="component" value="Unassembled WGS sequence"/>
</dbReference>
<sequence length="46" mass="4675">MSAGGHGGGLDGFLDAGSAHRRDSHRSTPPVSLVVGDGGLFSRRAR</sequence>